<evidence type="ECO:0000256" key="5">
    <source>
        <dbReference type="RuleBase" id="RU003345"/>
    </source>
</evidence>
<dbReference type="InterPro" id="IPR015590">
    <property type="entry name" value="Aldehyde_DH_dom"/>
</dbReference>
<dbReference type="Gene3D" id="3.40.605.10">
    <property type="entry name" value="Aldehyde Dehydrogenase, Chain A, domain 1"/>
    <property type="match status" value="1"/>
</dbReference>
<sequence>MTDILTAAEVVSREPATGEILGRYPVADAAAVADATGRAAAAQPGWAALPGAARAGILRRAAEVLTRRAGELAPLLIRESGSIPGKAEAELGGGAGELLSAAALAEQDLGRELATREPDRTARSVRVPVGVVAVITPWNFPVVLALRSVAPALALGNTVVLKPDPNTPGIGGAALAAVLAEAGLPDGVLQVVHGDSETGRALVTDERVDLVSFTGSVAAGRSVGAAAAIRLKRAVLELGGNNPFLVLDDADVAAAASAGAWGGFLHQGQICMAARRHLVHRSVLGAYTEALVAKARRLRAGDPYRDPGVQLGPLISEAQRDRVVAALDDAVGEGAVVAAGGTVDGLYVAPTVLTGVRPDMRIFQAETFGPVVTITAFDDDDEAVALANGTPYGLAAAVYTPDAERGAALAGRLRAGAVHIGDQTVQHDPRWPFAGLGISGNGDGFGGAASVTTFTQERCVTVSRPARTYPF</sequence>
<dbReference type="Gene3D" id="3.40.309.10">
    <property type="entry name" value="Aldehyde Dehydrogenase, Chain A, domain 2"/>
    <property type="match status" value="1"/>
</dbReference>
<comment type="similarity">
    <text evidence="1 5">Belongs to the aldehyde dehydrogenase family.</text>
</comment>
<keyword evidence="8" id="KW-1185">Reference proteome</keyword>
<proteinExistence type="inferred from homology"/>
<dbReference type="InterPro" id="IPR029510">
    <property type="entry name" value="Ald_DH_CS_GLU"/>
</dbReference>
<keyword evidence="2 5" id="KW-0560">Oxidoreductase</keyword>
<dbReference type="PROSITE" id="PS00687">
    <property type="entry name" value="ALDEHYDE_DEHYDR_GLU"/>
    <property type="match status" value="1"/>
</dbReference>
<dbReference type="RefSeq" id="WP_185039731.1">
    <property type="nucleotide sequence ID" value="NZ_BAABFG010000005.1"/>
</dbReference>
<dbReference type="PANTHER" id="PTHR42986">
    <property type="entry name" value="BENZALDEHYDE DEHYDROGENASE YFMT"/>
    <property type="match status" value="1"/>
</dbReference>
<accession>A0A7W7M6V6</accession>
<evidence type="ECO:0000256" key="2">
    <source>
        <dbReference type="ARBA" id="ARBA00023002"/>
    </source>
</evidence>
<evidence type="ECO:0000313" key="8">
    <source>
        <dbReference type="Proteomes" id="UP000546162"/>
    </source>
</evidence>
<evidence type="ECO:0000256" key="1">
    <source>
        <dbReference type="ARBA" id="ARBA00009986"/>
    </source>
</evidence>
<dbReference type="GO" id="GO:0018479">
    <property type="term" value="F:benzaldehyde dehydrogenase (NAD+) activity"/>
    <property type="evidence" value="ECO:0007669"/>
    <property type="project" value="UniProtKB-EC"/>
</dbReference>
<dbReference type="AlphaFoldDB" id="A0A7W7M6V6"/>
<dbReference type="Pfam" id="PF00171">
    <property type="entry name" value="Aldedh"/>
    <property type="match status" value="1"/>
</dbReference>
<dbReference type="SUPFAM" id="SSF53720">
    <property type="entry name" value="ALDH-like"/>
    <property type="match status" value="1"/>
</dbReference>
<dbReference type="PROSITE" id="PS00070">
    <property type="entry name" value="ALDEHYDE_DEHYDR_CYS"/>
    <property type="match status" value="1"/>
</dbReference>
<dbReference type="PANTHER" id="PTHR42986:SF1">
    <property type="entry name" value="BENZALDEHYDE DEHYDROGENASE YFMT"/>
    <property type="match status" value="1"/>
</dbReference>
<dbReference type="InterPro" id="IPR016163">
    <property type="entry name" value="Ald_DH_C"/>
</dbReference>
<evidence type="ECO:0000256" key="3">
    <source>
        <dbReference type="ARBA" id="ARBA00023027"/>
    </source>
</evidence>
<dbReference type="Proteomes" id="UP000546162">
    <property type="component" value="Unassembled WGS sequence"/>
</dbReference>
<keyword evidence="3" id="KW-0520">NAD</keyword>
<dbReference type="FunFam" id="3.40.309.10:FF:000009">
    <property type="entry name" value="Aldehyde dehydrogenase A"/>
    <property type="match status" value="1"/>
</dbReference>
<evidence type="ECO:0000256" key="4">
    <source>
        <dbReference type="PROSITE-ProRule" id="PRU10007"/>
    </source>
</evidence>
<protein>
    <submittedName>
        <fullName evidence="7">Benzaldehyde dehydrogenase (NAD)</fullName>
        <ecNumber evidence="7">1.2.1.28</ecNumber>
    </submittedName>
</protein>
<feature type="domain" description="Aldehyde dehydrogenase" evidence="6">
    <location>
        <begin position="10"/>
        <end position="458"/>
    </location>
</feature>
<gene>
    <name evidence="7" type="ORF">BJY16_002614</name>
</gene>
<comment type="caution">
    <text evidence="7">The sequence shown here is derived from an EMBL/GenBank/DDBJ whole genome shotgun (WGS) entry which is preliminary data.</text>
</comment>
<reference evidence="7 8" key="1">
    <citation type="submission" date="2020-08" db="EMBL/GenBank/DDBJ databases">
        <title>Sequencing the genomes of 1000 actinobacteria strains.</title>
        <authorList>
            <person name="Klenk H.-P."/>
        </authorList>
    </citation>
    <scope>NUCLEOTIDE SEQUENCE [LARGE SCALE GENOMIC DNA]</scope>
    <source>
        <strain evidence="7 8">DSM 45809</strain>
    </source>
</reference>
<feature type="active site" evidence="4">
    <location>
        <position position="237"/>
    </location>
</feature>
<name>A0A7W7M6V6_9ACTN</name>
<evidence type="ECO:0000259" key="6">
    <source>
        <dbReference type="Pfam" id="PF00171"/>
    </source>
</evidence>
<dbReference type="EMBL" id="JACHNB010000001">
    <property type="protein sequence ID" value="MBB4739155.1"/>
    <property type="molecule type" value="Genomic_DNA"/>
</dbReference>
<dbReference type="InterPro" id="IPR016161">
    <property type="entry name" value="Ald_DH/histidinol_DH"/>
</dbReference>
<dbReference type="InterPro" id="IPR016160">
    <property type="entry name" value="Ald_DH_CS_CYS"/>
</dbReference>
<organism evidence="7 8">
    <name type="scientific">Actinoplanes octamycinicus</name>
    <dbReference type="NCBI Taxonomy" id="135948"/>
    <lineage>
        <taxon>Bacteria</taxon>
        <taxon>Bacillati</taxon>
        <taxon>Actinomycetota</taxon>
        <taxon>Actinomycetes</taxon>
        <taxon>Micromonosporales</taxon>
        <taxon>Micromonosporaceae</taxon>
        <taxon>Actinoplanes</taxon>
    </lineage>
</organism>
<evidence type="ECO:0000313" key="7">
    <source>
        <dbReference type="EMBL" id="MBB4739155.1"/>
    </source>
</evidence>
<dbReference type="EC" id="1.2.1.28" evidence="7"/>
<dbReference type="InterPro" id="IPR016162">
    <property type="entry name" value="Ald_DH_N"/>
</dbReference>